<dbReference type="KEGG" id="emar:D1013_09000"/>
<gene>
    <name evidence="2" type="ORF">D1013_09000</name>
</gene>
<accession>A0A3G2L5D8</accession>
<dbReference type="Gene3D" id="3.40.630.30">
    <property type="match status" value="2"/>
</dbReference>
<keyword evidence="3" id="KW-1185">Reference proteome</keyword>
<dbReference type="OrthoDB" id="4228396at2"/>
<dbReference type="GO" id="GO:0016747">
    <property type="term" value="F:acyltransferase activity, transferring groups other than amino-acyl groups"/>
    <property type="evidence" value="ECO:0007669"/>
    <property type="project" value="InterPro"/>
</dbReference>
<dbReference type="PROSITE" id="PS51186">
    <property type="entry name" value="GNAT"/>
    <property type="match status" value="1"/>
</dbReference>
<dbReference type="Pfam" id="PF00583">
    <property type="entry name" value="Acetyltransf_1"/>
    <property type="match status" value="1"/>
</dbReference>
<dbReference type="Proteomes" id="UP000276309">
    <property type="component" value="Chromosome"/>
</dbReference>
<proteinExistence type="predicted"/>
<evidence type="ECO:0000313" key="3">
    <source>
        <dbReference type="Proteomes" id="UP000276309"/>
    </source>
</evidence>
<dbReference type="InterPro" id="IPR000182">
    <property type="entry name" value="GNAT_dom"/>
</dbReference>
<dbReference type="AlphaFoldDB" id="A0A3G2L5D8"/>
<keyword evidence="2" id="KW-0808">Transferase</keyword>
<evidence type="ECO:0000259" key="1">
    <source>
        <dbReference type="PROSITE" id="PS51186"/>
    </source>
</evidence>
<name>A0A3G2L5D8_9FLAO</name>
<reference evidence="2 3" key="1">
    <citation type="submission" date="2018-08" db="EMBL/GenBank/DDBJ databases">
        <title>The reduced genetic potential of extracellular carbohydrate catabolism in Euzebyella marina RN62, a Flavobacteriia bacterium isolated from the hadal water.</title>
        <authorList>
            <person name="Xue C."/>
        </authorList>
    </citation>
    <scope>NUCLEOTIDE SEQUENCE [LARGE SCALE GENOMIC DNA]</scope>
    <source>
        <strain evidence="2 3">RN62</strain>
    </source>
</reference>
<evidence type="ECO:0000313" key="2">
    <source>
        <dbReference type="EMBL" id="AYN67489.1"/>
    </source>
</evidence>
<dbReference type="InterPro" id="IPR016181">
    <property type="entry name" value="Acyl_CoA_acyltransferase"/>
</dbReference>
<protein>
    <submittedName>
        <fullName evidence="2">GNAT family N-acetyltransferase</fullName>
    </submittedName>
</protein>
<sequence>MIEFKILSNISNQQILDCFNLSFSDYSIPFKLNLEQLEAKMNAEDINKGISIGAFRRQKMIGFVLHGERKIEGVKKAYNAGTGVNPIERGQALTKRMYDILVPEFKRQGFDEVLLEVISDNIPAIKSYEKIGFRHIRMLNCYSGEPLVMKINEEVKIERFQNSNFEELCKIGEMEPTWQNSSVTIENLGEYAYCFLAHIGKELCGYTVLNTSNDRILQIAVKKDMRNRLIGSSLLNYLFKLTSNSISIINIDADHDSIIHFLESRNLTKSLSQKEMKLKIPKK</sequence>
<dbReference type="EMBL" id="CP032050">
    <property type="protein sequence ID" value="AYN67489.1"/>
    <property type="molecule type" value="Genomic_DNA"/>
</dbReference>
<organism evidence="2 3">
    <name type="scientific">Euzebyella marina</name>
    <dbReference type="NCBI Taxonomy" id="1761453"/>
    <lineage>
        <taxon>Bacteria</taxon>
        <taxon>Pseudomonadati</taxon>
        <taxon>Bacteroidota</taxon>
        <taxon>Flavobacteriia</taxon>
        <taxon>Flavobacteriales</taxon>
        <taxon>Flavobacteriaceae</taxon>
        <taxon>Euzebyella</taxon>
    </lineage>
</organism>
<dbReference type="SUPFAM" id="SSF55729">
    <property type="entry name" value="Acyl-CoA N-acyltransferases (Nat)"/>
    <property type="match status" value="2"/>
</dbReference>
<feature type="domain" description="N-acetyltransferase" evidence="1">
    <location>
        <begin position="2"/>
        <end position="154"/>
    </location>
</feature>